<dbReference type="InParanoid" id="A0A165MRT5"/>
<name>A0A165MRT5_9AGAM</name>
<evidence type="ECO:0008006" key="3">
    <source>
        <dbReference type="Google" id="ProtNLM"/>
    </source>
</evidence>
<dbReference type="Gene3D" id="2.40.70.10">
    <property type="entry name" value="Acid Proteases"/>
    <property type="match status" value="1"/>
</dbReference>
<dbReference type="AlphaFoldDB" id="A0A165MRT5"/>
<protein>
    <recommendedName>
        <fullName evidence="3">Peptidase A1 domain-containing protein</fullName>
    </recommendedName>
</protein>
<reference evidence="1 2" key="1">
    <citation type="journal article" date="2016" name="Mol. Biol. Evol.">
        <title>Comparative Genomics of Early-Diverging Mushroom-Forming Fungi Provides Insights into the Origins of Lignocellulose Decay Capabilities.</title>
        <authorList>
            <person name="Nagy L.G."/>
            <person name="Riley R."/>
            <person name="Tritt A."/>
            <person name="Adam C."/>
            <person name="Daum C."/>
            <person name="Floudas D."/>
            <person name="Sun H."/>
            <person name="Yadav J.S."/>
            <person name="Pangilinan J."/>
            <person name="Larsson K.H."/>
            <person name="Matsuura K."/>
            <person name="Barry K."/>
            <person name="Labutti K."/>
            <person name="Kuo R."/>
            <person name="Ohm R.A."/>
            <person name="Bhattacharya S.S."/>
            <person name="Shirouzu T."/>
            <person name="Yoshinaga Y."/>
            <person name="Martin F.M."/>
            <person name="Grigoriev I.V."/>
            <person name="Hibbett D.S."/>
        </authorList>
    </citation>
    <scope>NUCLEOTIDE SEQUENCE [LARGE SCALE GENOMIC DNA]</scope>
    <source>
        <strain evidence="1 2">HHB14362 ss-1</strain>
    </source>
</reference>
<evidence type="ECO:0000313" key="1">
    <source>
        <dbReference type="EMBL" id="KZT18690.1"/>
    </source>
</evidence>
<dbReference type="STRING" id="1314782.A0A165MRT5"/>
<accession>A0A165MRT5</accession>
<gene>
    <name evidence="1" type="ORF">NEOLEDRAFT_1143040</name>
</gene>
<dbReference type="OrthoDB" id="660550at2759"/>
<organism evidence="1 2">
    <name type="scientific">Neolentinus lepideus HHB14362 ss-1</name>
    <dbReference type="NCBI Taxonomy" id="1314782"/>
    <lineage>
        <taxon>Eukaryota</taxon>
        <taxon>Fungi</taxon>
        <taxon>Dikarya</taxon>
        <taxon>Basidiomycota</taxon>
        <taxon>Agaricomycotina</taxon>
        <taxon>Agaricomycetes</taxon>
        <taxon>Gloeophyllales</taxon>
        <taxon>Gloeophyllaceae</taxon>
        <taxon>Neolentinus</taxon>
    </lineage>
</organism>
<proteinExistence type="predicted"/>
<evidence type="ECO:0000313" key="2">
    <source>
        <dbReference type="Proteomes" id="UP000076761"/>
    </source>
</evidence>
<dbReference type="EMBL" id="KV425665">
    <property type="protein sequence ID" value="KZT18690.1"/>
    <property type="molecule type" value="Genomic_DNA"/>
</dbReference>
<dbReference type="InterPro" id="IPR021109">
    <property type="entry name" value="Peptidase_aspartic_dom_sf"/>
</dbReference>
<dbReference type="Proteomes" id="UP000076761">
    <property type="component" value="Unassembled WGS sequence"/>
</dbReference>
<keyword evidence="2" id="KW-1185">Reference proteome</keyword>
<sequence>MQVFYGLVPNAQIWPRALNSAINGTTDSIYLIVGDIGFNSASGLDFINGFAFLERYYSVFDTAGSRGLANASYATAVTN</sequence>